<keyword evidence="1" id="KW-0436">Ligase</keyword>
<keyword evidence="4" id="KW-0658">Purine biosynthesis</keyword>
<dbReference type="GO" id="GO:0016787">
    <property type="term" value="F:hydrolase activity"/>
    <property type="evidence" value="ECO:0007669"/>
    <property type="project" value="UniProtKB-KW"/>
</dbReference>
<evidence type="ECO:0000313" key="8">
    <source>
        <dbReference type="Proteomes" id="UP001207408"/>
    </source>
</evidence>
<sequence length="191" mass="21667">MLLIIDNQSAFIKKFKRQFLSEQDFDYVFFDHNQPITLSAKTQIKGIILSGGKGNPYEPLNLTSNFVALMNFDVPVLGFCLGHEIIAVSYRGRIKKLPEYHSKKEIITITNQEDPIFEGLKKSEVSLVKRHSFHVSELPSSFDSLAISDTCSNEIIRHKSKPIYGFQSHPEVSGEDGMVMVKNFLKICNIL</sequence>
<feature type="domain" description="Glutamine amidotransferase" evidence="6">
    <location>
        <begin position="3"/>
        <end position="186"/>
    </location>
</feature>
<evidence type="ECO:0000256" key="5">
    <source>
        <dbReference type="ARBA" id="ARBA00022840"/>
    </source>
</evidence>
<reference evidence="7" key="1">
    <citation type="submission" date="2022-10" db="EMBL/GenBank/DDBJ databases">
        <authorList>
            <person name="Yu W.X."/>
        </authorList>
    </citation>
    <scope>NUCLEOTIDE SEQUENCE</scope>
    <source>
        <strain evidence="7">D04</strain>
    </source>
</reference>
<dbReference type="EMBL" id="JAPDPI010000030">
    <property type="protein sequence ID" value="MCW3806817.1"/>
    <property type="molecule type" value="Genomic_DNA"/>
</dbReference>
<dbReference type="Gene3D" id="3.40.50.880">
    <property type="match status" value="1"/>
</dbReference>
<accession>A0AAE3MFS8</accession>
<organism evidence="7 8">
    <name type="scientific">Plebeiibacterium marinum</name>
    <dbReference type="NCBI Taxonomy" id="2992111"/>
    <lineage>
        <taxon>Bacteria</taxon>
        <taxon>Pseudomonadati</taxon>
        <taxon>Bacteroidota</taxon>
        <taxon>Bacteroidia</taxon>
        <taxon>Marinilabiliales</taxon>
        <taxon>Marinilabiliaceae</taxon>
        <taxon>Plebeiibacterium</taxon>
    </lineage>
</organism>
<dbReference type="Pfam" id="PF00117">
    <property type="entry name" value="GATase"/>
    <property type="match status" value="1"/>
</dbReference>
<dbReference type="GO" id="GO:0005524">
    <property type="term" value="F:ATP binding"/>
    <property type="evidence" value="ECO:0007669"/>
    <property type="project" value="UniProtKB-KW"/>
</dbReference>
<dbReference type="GO" id="GO:0003921">
    <property type="term" value="F:GMP synthase activity"/>
    <property type="evidence" value="ECO:0007669"/>
    <property type="project" value="TreeGrafter"/>
</dbReference>
<dbReference type="InterPro" id="IPR017926">
    <property type="entry name" value="GATASE"/>
</dbReference>
<proteinExistence type="predicted"/>
<dbReference type="PRINTS" id="PR00097">
    <property type="entry name" value="ANTSNTHASEII"/>
</dbReference>
<evidence type="ECO:0000256" key="3">
    <source>
        <dbReference type="ARBA" id="ARBA00022749"/>
    </source>
</evidence>
<evidence type="ECO:0000256" key="4">
    <source>
        <dbReference type="ARBA" id="ARBA00022755"/>
    </source>
</evidence>
<evidence type="ECO:0000313" key="7">
    <source>
        <dbReference type="EMBL" id="MCW3806817.1"/>
    </source>
</evidence>
<dbReference type="InterPro" id="IPR029062">
    <property type="entry name" value="Class_I_gatase-like"/>
</dbReference>
<evidence type="ECO:0000256" key="2">
    <source>
        <dbReference type="ARBA" id="ARBA00022741"/>
    </source>
</evidence>
<dbReference type="PROSITE" id="PS51273">
    <property type="entry name" value="GATASE_TYPE_1"/>
    <property type="match status" value="1"/>
</dbReference>
<keyword evidence="3" id="KW-0332">GMP biosynthesis</keyword>
<dbReference type="SUPFAM" id="SSF52317">
    <property type="entry name" value="Class I glutamine amidotransferase-like"/>
    <property type="match status" value="1"/>
</dbReference>
<name>A0AAE3MFS8_9BACT</name>
<dbReference type="AlphaFoldDB" id="A0AAE3MFS8"/>
<evidence type="ECO:0000259" key="6">
    <source>
        <dbReference type="Pfam" id="PF00117"/>
    </source>
</evidence>
<dbReference type="RefSeq" id="WP_301200617.1">
    <property type="nucleotide sequence ID" value="NZ_JAPDPI010000030.1"/>
</dbReference>
<gene>
    <name evidence="7" type="ORF">OM074_14365</name>
</gene>
<protein>
    <submittedName>
        <fullName evidence="7">Gamma-glutamyl-gamma-aminobutyrate hydrolase family protein</fullName>
    </submittedName>
</protein>
<dbReference type="PRINTS" id="PR00099">
    <property type="entry name" value="CPSGATASE"/>
</dbReference>
<keyword evidence="7" id="KW-0378">Hydrolase</keyword>
<dbReference type="PRINTS" id="PR00096">
    <property type="entry name" value="GATASE"/>
</dbReference>
<comment type="caution">
    <text evidence="7">The sequence shown here is derived from an EMBL/GenBank/DDBJ whole genome shotgun (WGS) entry which is preliminary data.</text>
</comment>
<dbReference type="PANTHER" id="PTHR11922">
    <property type="entry name" value="GMP SYNTHASE-RELATED"/>
    <property type="match status" value="1"/>
</dbReference>
<dbReference type="PANTHER" id="PTHR11922:SF2">
    <property type="entry name" value="GMP SYNTHASE [GLUTAMINE-HYDROLYZING]"/>
    <property type="match status" value="1"/>
</dbReference>
<dbReference type="Proteomes" id="UP001207408">
    <property type="component" value="Unassembled WGS sequence"/>
</dbReference>
<keyword evidence="5" id="KW-0067">ATP-binding</keyword>
<evidence type="ECO:0000256" key="1">
    <source>
        <dbReference type="ARBA" id="ARBA00022598"/>
    </source>
</evidence>
<dbReference type="GO" id="GO:0005829">
    <property type="term" value="C:cytosol"/>
    <property type="evidence" value="ECO:0007669"/>
    <property type="project" value="TreeGrafter"/>
</dbReference>
<keyword evidence="8" id="KW-1185">Reference proteome</keyword>
<keyword evidence="2" id="KW-0547">Nucleotide-binding</keyword>